<reference evidence="1" key="2">
    <citation type="submission" date="2023-05" db="EMBL/GenBank/DDBJ databases">
        <authorList>
            <person name="Fouks B."/>
        </authorList>
    </citation>
    <scope>NUCLEOTIDE SEQUENCE</scope>
    <source>
        <strain evidence="1">Stay&amp;Tobe</strain>
        <tissue evidence="1">Testes</tissue>
    </source>
</reference>
<reference evidence="1" key="1">
    <citation type="journal article" date="2023" name="IScience">
        <title>Live-bearing cockroach genome reveals convergent evolutionary mechanisms linked to viviparity in insects and beyond.</title>
        <authorList>
            <person name="Fouks B."/>
            <person name="Harrison M.C."/>
            <person name="Mikhailova A.A."/>
            <person name="Marchal E."/>
            <person name="English S."/>
            <person name="Carruthers M."/>
            <person name="Jennings E.C."/>
            <person name="Chiamaka E.L."/>
            <person name="Frigard R.A."/>
            <person name="Pippel M."/>
            <person name="Attardo G.M."/>
            <person name="Benoit J.B."/>
            <person name="Bornberg-Bauer E."/>
            <person name="Tobe S.S."/>
        </authorList>
    </citation>
    <scope>NUCLEOTIDE SEQUENCE</scope>
    <source>
        <strain evidence="1">Stay&amp;Tobe</strain>
    </source>
</reference>
<dbReference type="Proteomes" id="UP001233999">
    <property type="component" value="Unassembled WGS sequence"/>
</dbReference>
<name>A0AAD8AG51_DIPPU</name>
<proteinExistence type="predicted"/>
<sequence length="77" mass="8745">FLPLPAESRVHAREIASRGLNSNKIIQILDEHLLENITICHSGSEIEDESLVKEGLSIEEETIVEETNLFLEDQFQI</sequence>
<evidence type="ECO:0000313" key="2">
    <source>
        <dbReference type="Proteomes" id="UP001233999"/>
    </source>
</evidence>
<gene>
    <name evidence="1" type="ORF">L9F63_010936</name>
</gene>
<dbReference type="AlphaFoldDB" id="A0AAD8AG51"/>
<protein>
    <submittedName>
        <fullName evidence="1">Uncharacterized protein</fullName>
    </submittedName>
</protein>
<accession>A0AAD8AG51</accession>
<dbReference type="EMBL" id="JASPKZ010001222">
    <property type="protein sequence ID" value="KAJ9598414.1"/>
    <property type="molecule type" value="Genomic_DNA"/>
</dbReference>
<organism evidence="1 2">
    <name type="scientific">Diploptera punctata</name>
    <name type="common">Pacific beetle cockroach</name>
    <dbReference type="NCBI Taxonomy" id="6984"/>
    <lineage>
        <taxon>Eukaryota</taxon>
        <taxon>Metazoa</taxon>
        <taxon>Ecdysozoa</taxon>
        <taxon>Arthropoda</taxon>
        <taxon>Hexapoda</taxon>
        <taxon>Insecta</taxon>
        <taxon>Pterygota</taxon>
        <taxon>Neoptera</taxon>
        <taxon>Polyneoptera</taxon>
        <taxon>Dictyoptera</taxon>
        <taxon>Blattodea</taxon>
        <taxon>Blaberoidea</taxon>
        <taxon>Blaberidae</taxon>
        <taxon>Diplopterinae</taxon>
        <taxon>Diploptera</taxon>
    </lineage>
</organism>
<feature type="non-terminal residue" evidence="1">
    <location>
        <position position="1"/>
    </location>
</feature>
<feature type="non-terminal residue" evidence="1">
    <location>
        <position position="77"/>
    </location>
</feature>
<comment type="caution">
    <text evidence="1">The sequence shown here is derived from an EMBL/GenBank/DDBJ whole genome shotgun (WGS) entry which is preliminary data.</text>
</comment>
<keyword evidence="2" id="KW-1185">Reference proteome</keyword>
<evidence type="ECO:0000313" key="1">
    <source>
        <dbReference type="EMBL" id="KAJ9598414.1"/>
    </source>
</evidence>